<evidence type="ECO:0000313" key="1">
    <source>
        <dbReference type="EMBL" id="KAK4364002.1"/>
    </source>
</evidence>
<sequence>METMIPENLACMKNCNDLSNFQLSQENCALLMSLLDETQALDDHDHDDERLTSMIRSLEDEIDQRTMKGRDLFQENNQGVTNFEYKISESNVIDEFNWMEIEMENLLYMETNNKVDHEVDVVSDQYSYGVCLEENNYNSFLWEEQYPQH</sequence>
<name>A0AAE1S6C2_9SOLA</name>
<evidence type="ECO:0000313" key="2">
    <source>
        <dbReference type="Proteomes" id="UP001291623"/>
    </source>
</evidence>
<reference evidence="1" key="1">
    <citation type="submission" date="2023-12" db="EMBL/GenBank/DDBJ databases">
        <title>Genome assembly of Anisodus tanguticus.</title>
        <authorList>
            <person name="Wang Y.-J."/>
        </authorList>
    </citation>
    <scope>NUCLEOTIDE SEQUENCE</scope>
    <source>
        <strain evidence="1">KB-2021</strain>
        <tissue evidence="1">Leaf</tissue>
    </source>
</reference>
<dbReference type="Proteomes" id="UP001291623">
    <property type="component" value="Unassembled WGS sequence"/>
</dbReference>
<organism evidence="1 2">
    <name type="scientific">Anisodus tanguticus</name>
    <dbReference type="NCBI Taxonomy" id="243964"/>
    <lineage>
        <taxon>Eukaryota</taxon>
        <taxon>Viridiplantae</taxon>
        <taxon>Streptophyta</taxon>
        <taxon>Embryophyta</taxon>
        <taxon>Tracheophyta</taxon>
        <taxon>Spermatophyta</taxon>
        <taxon>Magnoliopsida</taxon>
        <taxon>eudicotyledons</taxon>
        <taxon>Gunneridae</taxon>
        <taxon>Pentapetalae</taxon>
        <taxon>asterids</taxon>
        <taxon>lamiids</taxon>
        <taxon>Solanales</taxon>
        <taxon>Solanaceae</taxon>
        <taxon>Solanoideae</taxon>
        <taxon>Hyoscyameae</taxon>
        <taxon>Anisodus</taxon>
    </lineage>
</organism>
<protein>
    <submittedName>
        <fullName evidence="1">Uncharacterized protein</fullName>
    </submittedName>
</protein>
<proteinExistence type="predicted"/>
<dbReference type="PANTHER" id="PTHR37611:SF4">
    <property type="entry name" value="OS06G0538400 PROTEIN"/>
    <property type="match status" value="1"/>
</dbReference>
<keyword evidence="2" id="KW-1185">Reference proteome</keyword>
<comment type="caution">
    <text evidence="1">The sequence shown here is derived from an EMBL/GenBank/DDBJ whole genome shotgun (WGS) entry which is preliminary data.</text>
</comment>
<dbReference type="AlphaFoldDB" id="A0AAE1S6C2"/>
<accession>A0AAE1S6C2</accession>
<dbReference type="EMBL" id="JAVYJV010000008">
    <property type="protein sequence ID" value="KAK4364002.1"/>
    <property type="molecule type" value="Genomic_DNA"/>
</dbReference>
<dbReference type="PANTHER" id="PTHR37611">
    <property type="entry name" value="VIRUS-SPECIFIC-SIGNALING-PATHWAY REGULATED PROTEIN-RELATED"/>
    <property type="match status" value="1"/>
</dbReference>
<gene>
    <name evidence="1" type="ORF">RND71_015360</name>
</gene>